<comment type="subcellular location">
    <subcellularLocation>
        <location evidence="1">Membrane</location>
        <topology evidence="1">Single-pass type I membrane protein</topology>
    </subcellularLocation>
</comment>
<dbReference type="InterPro" id="IPR003961">
    <property type="entry name" value="FN3_dom"/>
</dbReference>
<dbReference type="GO" id="GO:0009897">
    <property type="term" value="C:external side of plasma membrane"/>
    <property type="evidence" value="ECO:0007669"/>
    <property type="project" value="TreeGrafter"/>
</dbReference>
<evidence type="ECO:0000259" key="10">
    <source>
        <dbReference type="PROSITE" id="PS50853"/>
    </source>
</evidence>
<dbReference type="GO" id="GO:0004896">
    <property type="term" value="F:cytokine receptor activity"/>
    <property type="evidence" value="ECO:0007669"/>
    <property type="project" value="TreeGrafter"/>
</dbReference>
<dbReference type="PROSITE" id="PS50853">
    <property type="entry name" value="FN3"/>
    <property type="match status" value="1"/>
</dbReference>
<reference evidence="11 12" key="1">
    <citation type="submission" date="2019-02" db="EMBL/GenBank/DDBJ databases">
        <title>Opniocepnalus argus genome.</title>
        <authorList>
            <person name="Zhou C."/>
            <person name="Xiao S."/>
        </authorList>
    </citation>
    <scope>NUCLEOTIDE SEQUENCE [LARGE SCALE GENOMIC DNA]</scope>
    <source>
        <strain evidence="11">OARG1902GOOAL</strain>
        <tissue evidence="11">Muscle</tissue>
    </source>
</reference>
<evidence type="ECO:0000256" key="7">
    <source>
        <dbReference type="ARBA" id="ARBA00023180"/>
    </source>
</evidence>
<feature type="signal peptide" evidence="9">
    <location>
        <begin position="1"/>
        <end position="26"/>
    </location>
</feature>
<feature type="chain" id="PRO_5026209530" description="Fibronectin type-III domain-containing protein" evidence="9">
    <location>
        <begin position="27"/>
        <end position="620"/>
    </location>
</feature>
<dbReference type="EMBL" id="CM015713">
    <property type="protein sequence ID" value="KAF3686260.1"/>
    <property type="molecule type" value="Genomic_DNA"/>
</dbReference>
<name>A0A6G1P7I3_CHAAH</name>
<keyword evidence="2 8" id="KW-0812">Transmembrane</keyword>
<evidence type="ECO:0000256" key="9">
    <source>
        <dbReference type="SAM" id="SignalP"/>
    </source>
</evidence>
<dbReference type="GO" id="GO:0016064">
    <property type="term" value="P:immunoglobulin mediated immune response"/>
    <property type="evidence" value="ECO:0007669"/>
    <property type="project" value="TreeGrafter"/>
</dbReference>
<dbReference type="AlphaFoldDB" id="A0A6G1P7I3"/>
<evidence type="ECO:0000256" key="4">
    <source>
        <dbReference type="ARBA" id="ARBA00022989"/>
    </source>
</evidence>
<gene>
    <name evidence="11" type="ORF">EXN66_Car001932</name>
</gene>
<keyword evidence="4 8" id="KW-1133">Transmembrane helix</keyword>
<evidence type="ECO:0000256" key="8">
    <source>
        <dbReference type="SAM" id="Phobius"/>
    </source>
</evidence>
<protein>
    <recommendedName>
        <fullName evidence="10">Fibronectin type-III domain-containing protein</fullName>
    </recommendedName>
</protein>
<dbReference type="PANTHER" id="PTHR23037">
    <property type="entry name" value="CYTOKINE RECEPTOR"/>
    <property type="match status" value="1"/>
</dbReference>
<keyword evidence="6" id="KW-0675">Receptor</keyword>
<keyword evidence="7" id="KW-0325">Glycoprotein</keyword>
<evidence type="ECO:0000313" key="11">
    <source>
        <dbReference type="EMBL" id="KAF3686260.1"/>
    </source>
</evidence>
<dbReference type="SUPFAM" id="SSF49265">
    <property type="entry name" value="Fibronectin type III"/>
    <property type="match status" value="1"/>
</dbReference>
<evidence type="ECO:0000256" key="2">
    <source>
        <dbReference type="ARBA" id="ARBA00022692"/>
    </source>
</evidence>
<evidence type="ECO:0000256" key="1">
    <source>
        <dbReference type="ARBA" id="ARBA00004479"/>
    </source>
</evidence>
<evidence type="ECO:0000313" key="12">
    <source>
        <dbReference type="Proteomes" id="UP000503349"/>
    </source>
</evidence>
<evidence type="ECO:0000256" key="5">
    <source>
        <dbReference type="ARBA" id="ARBA00023136"/>
    </source>
</evidence>
<dbReference type="Proteomes" id="UP000503349">
    <property type="component" value="Chromosome 2"/>
</dbReference>
<dbReference type="PANTHER" id="PTHR23037:SF42">
    <property type="entry name" value="CYTOKINE RECEPTOR COMMON SUBUNIT GAMMA ISOFORM X1-RELATED"/>
    <property type="match status" value="1"/>
</dbReference>
<keyword evidence="12" id="KW-1185">Reference proteome</keyword>
<sequence>MDFNRRIGGAVSFILLILGNAATVLALTGVNMRTSSDLECTNDYEKVMCCQFDAQNCSEYNLTLVSNNGYGEKRCTFHECDAGCCCSVSMMLVTGETHNATVWKGDRVIESQTVDITSSIKPKTPTIVSVIESNGNFKVRWKTNHIGAIASSLAANVTYYKKGDTQKVSTYVEQATVDGLNGLNFYEILGRHLEPSTTYVVSVRSYTTWSGRFSDSSTEEEFTTAASYQAVLLVIIISLSILSVVITGAMYGCYVKYKTKWWDAVLTPNLYIYPTQHEFCKPDTPIMSSVFVKPRTPDETKSCSTVIQIDTGSESPQHSSGISTGSSSLSYANTEPVDVVGGVQDALSKVLPNISPILPWNTGLLLDSNKDISSLSVSFNSCGVGADSSGSSGFDNKTYSILLPSCPQEFGTDSSEVQTLAKMVCDTGYHPSEGGTVICVEQQVPPCPVFSLPLVASSVLPTDMSYQQCKADSAYAEDSSLSSVSSGSHTIDPVSRVEAGCETADEVGESEEAMVCDENPCYGCVPAVSHGHPTVEDDYQAFQNLVGRPCVLFPEQDTEQEECLHECPEGSVGKVPLVIPGFFHNVPVGQCLSQLQRPLVPLTSAHQPIPVITESGYQRV</sequence>
<dbReference type="InterPro" id="IPR013783">
    <property type="entry name" value="Ig-like_fold"/>
</dbReference>
<evidence type="ECO:0000256" key="6">
    <source>
        <dbReference type="ARBA" id="ARBA00023170"/>
    </source>
</evidence>
<accession>A0A6G1P7I3</accession>
<evidence type="ECO:0000256" key="3">
    <source>
        <dbReference type="ARBA" id="ARBA00022729"/>
    </source>
</evidence>
<keyword evidence="5 8" id="KW-0472">Membrane</keyword>
<feature type="domain" description="Fibronectin type-III" evidence="10">
    <location>
        <begin position="121"/>
        <end position="227"/>
    </location>
</feature>
<reference evidence="12" key="2">
    <citation type="submission" date="2019-02" db="EMBL/GenBank/DDBJ databases">
        <title>Opniocepnalus argus Var Kimnra genome.</title>
        <authorList>
            <person name="Zhou C."/>
            <person name="Xiao S."/>
        </authorList>
    </citation>
    <scope>NUCLEOTIDE SEQUENCE [LARGE SCALE GENOMIC DNA]</scope>
</reference>
<feature type="transmembrane region" description="Helical" evidence="8">
    <location>
        <begin position="230"/>
        <end position="254"/>
    </location>
</feature>
<proteinExistence type="predicted"/>
<keyword evidence="3 9" id="KW-0732">Signal</keyword>
<dbReference type="Gene3D" id="2.60.40.10">
    <property type="entry name" value="Immunoglobulins"/>
    <property type="match status" value="1"/>
</dbReference>
<dbReference type="InterPro" id="IPR036116">
    <property type="entry name" value="FN3_sf"/>
</dbReference>
<organism evidence="11 12">
    <name type="scientific">Channa argus</name>
    <name type="common">Northern snakehead</name>
    <name type="synonym">Ophicephalus argus</name>
    <dbReference type="NCBI Taxonomy" id="215402"/>
    <lineage>
        <taxon>Eukaryota</taxon>
        <taxon>Metazoa</taxon>
        <taxon>Chordata</taxon>
        <taxon>Craniata</taxon>
        <taxon>Vertebrata</taxon>
        <taxon>Euteleostomi</taxon>
        <taxon>Actinopterygii</taxon>
        <taxon>Neopterygii</taxon>
        <taxon>Teleostei</taxon>
        <taxon>Neoteleostei</taxon>
        <taxon>Acanthomorphata</taxon>
        <taxon>Anabantaria</taxon>
        <taxon>Anabantiformes</taxon>
        <taxon>Channoidei</taxon>
        <taxon>Channidae</taxon>
        <taxon>Channa</taxon>
    </lineage>
</organism>